<keyword evidence="2" id="KW-1133">Transmembrane helix</keyword>
<comment type="caution">
    <text evidence="4">The sequence shown here is derived from an EMBL/GenBank/DDBJ whole genome shotgun (WGS) entry which is preliminary data.</text>
</comment>
<keyword evidence="5" id="KW-1185">Reference proteome</keyword>
<dbReference type="EMBL" id="MIJE01000001">
    <property type="protein sequence ID" value="OEF98781.1"/>
    <property type="molecule type" value="Genomic_DNA"/>
</dbReference>
<name>A0A1E5G6I6_9FIRM</name>
<dbReference type="SUPFAM" id="SSF50156">
    <property type="entry name" value="PDZ domain-like"/>
    <property type="match status" value="1"/>
</dbReference>
<accession>A0A1E5G6I6</accession>
<keyword evidence="2" id="KW-0812">Transmembrane</keyword>
<dbReference type="Proteomes" id="UP000094296">
    <property type="component" value="Unassembled WGS sequence"/>
</dbReference>
<comment type="catalytic activity">
    <reaction evidence="1">
        <text>Hydrolysis of proteins in presence of ATP.</text>
        <dbReference type="EC" id="3.4.21.53"/>
    </reaction>
</comment>
<keyword evidence="2" id="KW-0472">Membrane</keyword>
<dbReference type="Pfam" id="PF05362">
    <property type="entry name" value="Lon_C"/>
    <property type="match status" value="1"/>
</dbReference>
<keyword evidence="1" id="KW-0720">Serine protease</keyword>
<keyword evidence="1" id="KW-0645">Protease</keyword>
<dbReference type="PROSITE" id="PS51786">
    <property type="entry name" value="LON_PROTEOLYTIC"/>
    <property type="match status" value="1"/>
</dbReference>
<dbReference type="InterPro" id="IPR027065">
    <property type="entry name" value="Lon_Prtase"/>
</dbReference>
<evidence type="ECO:0000313" key="5">
    <source>
        <dbReference type="Proteomes" id="UP000094296"/>
    </source>
</evidence>
<protein>
    <recommendedName>
        <fullName evidence="1">endopeptidase La</fullName>
        <ecNumber evidence="1">3.4.21.53</ecNumber>
    </recommendedName>
</protein>
<dbReference type="GO" id="GO:0030163">
    <property type="term" value="P:protein catabolic process"/>
    <property type="evidence" value="ECO:0007669"/>
    <property type="project" value="InterPro"/>
</dbReference>
<dbReference type="InterPro" id="IPR036034">
    <property type="entry name" value="PDZ_sf"/>
</dbReference>
<dbReference type="AlphaFoldDB" id="A0A1E5G6I6"/>
<comment type="similarity">
    <text evidence="1">Belongs to the peptidase S16 family.</text>
</comment>
<organism evidence="4 5">
    <name type="scientific">Desulfuribacillus alkaliarsenatis</name>
    <dbReference type="NCBI Taxonomy" id="766136"/>
    <lineage>
        <taxon>Bacteria</taxon>
        <taxon>Bacillati</taxon>
        <taxon>Bacillota</taxon>
        <taxon>Desulfuribacillia</taxon>
        <taxon>Desulfuribacillales</taxon>
        <taxon>Desulfuribacillaceae</taxon>
        <taxon>Desulfuribacillus</taxon>
    </lineage>
</organism>
<evidence type="ECO:0000313" key="4">
    <source>
        <dbReference type="EMBL" id="OEF98781.1"/>
    </source>
</evidence>
<dbReference type="InterPro" id="IPR014721">
    <property type="entry name" value="Ribsml_uS5_D2-typ_fold_subgr"/>
</dbReference>
<dbReference type="Pfam" id="PF13180">
    <property type="entry name" value="PDZ_2"/>
    <property type="match status" value="1"/>
</dbReference>
<evidence type="ECO:0000256" key="1">
    <source>
        <dbReference type="PROSITE-ProRule" id="PRU01122"/>
    </source>
</evidence>
<dbReference type="InterPro" id="IPR020568">
    <property type="entry name" value="Ribosomal_Su5_D2-typ_SF"/>
</dbReference>
<keyword evidence="1" id="KW-0378">Hydrolase</keyword>
<proteinExistence type="inferred from homology"/>
<dbReference type="GO" id="GO:0006508">
    <property type="term" value="P:proteolysis"/>
    <property type="evidence" value="ECO:0007669"/>
    <property type="project" value="UniProtKB-KW"/>
</dbReference>
<dbReference type="EC" id="3.4.21.53" evidence="1"/>
<dbReference type="PANTHER" id="PTHR10046">
    <property type="entry name" value="ATP DEPENDENT LON PROTEASE FAMILY MEMBER"/>
    <property type="match status" value="1"/>
</dbReference>
<dbReference type="Gene3D" id="3.30.230.10">
    <property type="match status" value="1"/>
</dbReference>
<dbReference type="GO" id="GO:0005524">
    <property type="term" value="F:ATP binding"/>
    <property type="evidence" value="ECO:0007669"/>
    <property type="project" value="InterPro"/>
</dbReference>
<evidence type="ECO:0000259" key="3">
    <source>
        <dbReference type="PROSITE" id="PS51786"/>
    </source>
</evidence>
<dbReference type="InterPro" id="IPR008269">
    <property type="entry name" value="Lon_proteolytic"/>
</dbReference>
<feature type="transmembrane region" description="Helical" evidence="2">
    <location>
        <begin position="6"/>
        <end position="24"/>
    </location>
</feature>
<dbReference type="Gene3D" id="2.30.42.10">
    <property type="match status" value="1"/>
</dbReference>
<feature type="active site" evidence="1">
    <location>
        <position position="241"/>
    </location>
</feature>
<feature type="active site" evidence="1">
    <location>
        <position position="286"/>
    </location>
</feature>
<sequence>MDISSVLKVIAIIFIIVAGLGYVVDVDYYLMMPGTAEHLRPIIEVDGELSDEKGKFMLTTVSSIPGNMLFYTFANISNRIGLYEIEIKEKEEVLGHFDMDDDLYRQIMLLYMSQSQQEAVYNAFLLANEDVEFIENAVLVRDVAPDSMAVNILRPGDSIKMVDGFEVKNSEQMIEYVRNQRPGDTVHIVYERGGESREADIMLMTHPEVDEARIGIMIMTDRELVTNRDVRISTGRIGGSSAGMMFTLEIYNQLVEQDITKGYYIAGTGTINADGYVGQIGGVKHKVRAARRANADIFFVPMDIHPYDTNEQEANTVNARLDEPITVVPIKHIQDAIDYLEGLPAR</sequence>
<feature type="domain" description="Lon proteolytic" evidence="3">
    <location>
        <begin position="237"/>
        <end position="343"/>
    </location>
</feature>
<dbReference type="NCBIfam" id="NF041438">
    <property type="entry name" value="SepM_fam_S16"/>
    <property type="match status" value="1"/>
</dbReference>
<reference evidence="4 5" key="1">
    <citation type="submission" date="2016-09" db="EMBL/GenBank/DDBJ databases">
        <title>Draft genome sequence for the type strain of Desulfuribacillus alkaliarsenatis AHT28, an obligately anaerobic, sulfidogenic bacterium isolated from Russian soda lake sediments.</title>
        <authorList>
            <person name="Abin C.A."/>
            <person name="Hollibaugh J.T."/>
        </authorList>
    </citation>
    <scope>NUCLEOTIDE SEQUENCE [LARGE SCALE GENOMIC DNA]</scope>
    <source>
        <strain evidence="4 5">AHT28</strain>
    </source>
</reference>
<dbReference type="InterPro" id="IPR001478">
    <property type="entry name" value="PDZ"/>
</dbReference>
<dbReference type="SUPFAM" id="SSF54211">
    <property type="entry name" value="Ribosomal protein S5 domain 2-like"/>
    <property type="match status" value="1"/>
</dbReference>
<gene>
    <name evidence="4" type="ORF">BHF68_02490</name>
</gene>
<evidence type="ECO:0000256" key="2">
    <source>
        <dbReference type="SAM" id="Phobius"/>
    </source>
</evidence>
<dbReference type="GO" id="GO:0004176">
    <property type="term" value="F:ATP-dependent peptidase activity"/>
    <property type="evidence" value="ECO:0007669"/>
    <property type="project" value="UniProtKB-UniRule"/>
</dbReference>
<dbReference type="GO" id="GO:0004252">
    <property type="term" value="F:serine-type endopeptidase activity"/>
    <property type="evidence" value="ECO:0007669"/>
    <property type="project" value="UniProtKB-UniRule"/>
</dbReference>
<dbReference type="STRING" id="766136.BHF68_02490"/>